<feature type="region of interest" description="Disordered" evidence="3">
    <location>
        <begin position="287"/>
        <end position="309"/>
    </location>
</feature>
<dbReference type="SUPFAM" id="SSF51120">
    <property type="entry name" value="beta-Roll"/>
    <property type="match status" value="4"/>
</dbReference>
<dbReference type="InterPro" id="IPR018511">
    <property type="entry name" value="Hemolysin-typ_Ca-bd_CS"/>
</dbReference>
<evidence type="ECO:0000256" key="3">
    <source>
        <dbReference type="SAM" id="MobiDB-lite"/>
    </source>
</evidence>
<evidence type="ECO:0000313" key="5">
    <source>
        <dbReference type="Proteomes" id="UP001596053"/>
    </source>
</evidence>
<comment type="caution">
    <text evidence="4">The sequence shown here is derived from an EMBL/GenBank/DDBJ whole genome shotgun (WGS) entry which is preliminary data.</text>
</comment>
<feature type="region of interest" description="Disordered" evidence="3">
    <location>
        <begin position="74"/>
        <end position="111"/>
    </location>
</feature>
<evidence type="ECO:0000313" key="4">
    <source>
        <dbReference type="EMBL" id="MFC5423108.1"/>
    </source>
</evidence>
<dbReference type="Gene3D" id="2.150.10.10">
    <property type="entry name" value="Serralysin-like metalloprotease, C-terminal"/>
    <property type="match status" value="5"/>
</dbReference>
<feature type="compositionally biased region" description="Polar residues" evidence="3">
    <location>
        <begin position="144"/>
        <end position="154"/>
    </location>
</feature>
<comment type="subcellular location">
    <subcellularLocation>
        <location evidence="1">Secreted</location>
    </subcellularLocation>
</comment>
<reference evidence="5" key="1">
    <citation type="journal article" date="2019" name="Int. J. Syst. Evol. Microbiol.">
        <title>The Global Catalogue of Microorganisms (GCM) 10K type strain sequencing project: providing services to taxonomists for standard genome sequencing and annotation.</title>
        <authorList>
            <consortium name="The Broad Institute Genomics Platform"/>
            <consortium name="The Broad Institute Genome Sequencing Center for Infectious Disease"/>
            <person name="Wu L."/>
            <person name="Ma J."/>
        </authorList>
    </citation>
    <scope>NUCLEOTIDE SEQUENCE [LARGE SCALE GENOMIC DNA]</scope>
    <source>
        <strain evidence="5">NCAIM B.01391</strain>
    </source>
</reference>
<dbReference type="EMBL" id="JBHSLW010000062">
    <property type="protein sequence ID" value="MFC5423108.1"/>
    <property type="molecule type" value="Genomic_DNA"/>
</dbReference>
<dbReference type="PROSITE" id="PS00330">
    <property type="entry name" value="HEMOLYSIN_CALCIUM"/>
    <property type="match status" value="9"/>
</dbReference>
<dbReference type="Pfam" id="PF00353">
    <property type="entry name" value="HemolysinCabind"/>
    <property type="match status" value="9"/>
</dbReference>
<gene>
    <name evidence="4" type="ORF">ACFPOB_26520</name>
</gene>
<dbReference type="Proteomes" id="UP001596053">
    <property type="component" value="Unassembled WGS sequence"/>
</dbReference>
<dbReference type="InterPro" id="IPR001343">
    <property type="entry name" value="Hemolysn_Ca-bd"/>
</dbReference>
<organism evidence="4 5">
    <name type="scientific">Bosea eneae</name>
    <dbReference type="NCBI Taxonomy" id="151454"/>
    <lineage>
        <taxon>Bacteria</taxon>
        <taxon>Pseudomonadati</taxon>
        <taxon>Pseudomonadota</taxon>
        <taxon>Alphaproteobacteria</taxon>
        <taxon>Hyphomicrobiales</taxon>
        <taxon>Boseaceae</taxon>
        <taxon>Bosea</taxon>
    </lineage>
</organism>
<evidence type="ECO:0000256" key="1">
    <source>
        <dbReference type="ARBA" id="ARBA00004613"/>
    </source>
</evidence>
<evidence type="ECO:0000256" key="2">
    <source>
        <dbReference type="ARBA" id="ARBA00022525"/>
    </source>
</evidence>
<dbReference type="InterPro" id="IPR050557">
    <property type="entry name" value="RTX_toxin/Mannuronan_C5-epim"/>
</dbReference>
<sequence>MARPVGSVSFVGYSPDAGNGVVFKILQPVLAGDVITIPLDGLSGGDAASWNWTADRDIPAGATVAVDRSGAVSVEPGEDVETTGSTKAAQIAQGSSTDPSQFDSVKPHGLGPAITVQPVAASSASVARSTGLADAGPSAGGQTGRSFAPSSTPAPQDASASPVPGGPAAQPGNDDEPQPAATSAYGDGDDSLVNDEVLFGGVAMLGGDDTLVNSGTIIGLEGAAIDMGDGNDEVTLLDGSQIYGEILLGAGDDKLTATDIEDDLVVDAGAGNDIVLAGAGDDLVRGGAGDDDLDGGDGDDALQGGDGNDRLRGGAGDDFLLGGAGNDTLAGGEGNDRFDGGDGVDTADYSAETDDVSVDLSTGTANGDSVGLDTLTGIENVTGGAGEDVLIGNDLANILDGGAGDDRIVIGAGDTAKGGAGDDVIEVKAGAGAAATIDGGADSDTVKLLGPGTGSLAAPTGVERLEVVSGSWSVAGSGAYDEIAIRNGATVTSGLVIDNDDRIGIDAGGKLTVASNAVTWAGGGDAVLSNAGLIEVTAGSRLLQTTAGATGSLTIDNLAGGTLRGALNPSQAGAATASITVNNAGMIEADGRVLDFRSFDGNGASATINNRAGGIIRQQGTDTDVIRPGQNGTVNNSGTITTGDGFVGGGDLIDFQSDTGGKVNNNAGGLLEGSRHAVTGDHAVTVVNDGTMIGRNGSAVNIDNDGSEADRVNITNRGVMQGKSATLADSDGDAIDVDGLLFLNNYGTVEGLGANGYHDGEPNVSEGIAIGGGTIVNNNTGKIYGYGRAIQVDNSSNQNALGITLIVNDGLIEGAGNGPENVAPVDAARFDLRGNEAINLVGNYADEVINTSGGRIVGGVAMGGGNDKLGNSGLIQATGGSAVDMGAGDDHVNLYVGASVIGEILLGEGNDLVTATSSADFEIDGEEGDDQIYLGDGDDTVRGGIGKDVIYAGSGNDALDGGDGDDALYGEAGNDTIAGGAGNDTIGGGAGDDTIDGGAGDDVIKAGPGNDLIDGGDGYDTLDLSAATGALYVDMASGRVAGAGIGVQTFVSIENLSFGDGDNVVTGGNGDDDFDGGAGNDTLNGGAGDDTLVGGLGNDALKGGSGDDLVTGGEGNDDVAGGSGDDVLLGGLGNDMLSGGSGDDRLDGGAGDDALTGGSGEDAFVFASGFGRDTIADFALGEDALEFASAVFADFDAAMARAAQVGSDVVFTIDADTSLTLTDVQLGSLRADDFRFA</sequence>
<dbReference type="PRINTS" id="PR00313">
    <property type="entry name" value="CABNDNGRPT"/>
</dbReference>
<accession>A0ABW0J125</accession>
<dbReference type="PANTHER" id="PTHR38340:SF1">
    <property type="entry name" value="S-LAYER PROTEIN"/>
    <property type="match status" value="1"/>
</dbReference>
<dbReference type="RefSeq" id="WP_377801298.1">
    <property type="nucleotide sequence ID" value="NZ_JBHSLW010000062.1"/>
</dbReference>
<feature type="compositionally biased region" description="Acidic residues" evidence="3">
    <location>
        <begin position="289"/>
        <end position="300"/>
    </location>
</feature>
<proteinExistence type="predicted"/>
<keyword evidence="2" id="KW-0964">Secreted</keyword>
<name>A0ABW0J125_9HYPH</name>
<keyword evidence="5" id="KW-1185">Reference proteome</keyword>
<protein>
    <submittedName>
        <fullName evidence="4">Beta strand repeat-containing protein</fullName>
    </submittedName>
</protein>
<dbReference type="PANTHER" id="PTHR38340">
    <property type="entry name" value="S-LAYER PROTEIN"/>
    <property type="match status" value="1"/>
</dbReference>
<dbReference type="InterPro" id="IPR011049">
    <property type="entry name" value="Serralysin-like_metalloprot_C"/>
</dbReference>
<feature type="compositionally biased region" description="Polar residues" evidence="3">
    <location>
        <begin position="82"/>
        <end position="103"/>
    </location>
</feature>
<feature type="region of interest" description="Disordered" evidence="3">
    <location>
        <begin position="128"/>
        <end position="189"/>
    </location>
</feature>
<feature type="compositionally biased region" description="Low complexity" evidence="3">
    <location>
        <begin position="158"/>
        <end position="172"/>
    </location>
</feature>